<dbReference type="AlphaFoldDB" id="A0A843VYT0"/>
<sequence length="252" mass="27231">MNMWGALIYRKKGGGDNPVGTPPACCADRWDPHQCAGAIGGVLPTVGGPPVVFPPQGGSHPVGSPTGGVPHRPPPTGAHPGGGPSVGFPTGPFPPVRCPGRLYTGHVSFVNKSLKEQGGARPPPHKPHWESGTRSIPKKKSYIQAIAFSGTQFQRFIEDWSLVRREEVQSTLLFECLTTAIHKSTVRRGPYGRDSFRLLEFLILSIITAGRLTGCPWMAQKSRFPSLLEMMECVPALGVIIVMNFDCCDFLH</sequence>
<evidence type="ECO:0000313" key="2">
    <source>
        <dbReference type="EMBL" id="MQM01006.1"/>
    </source>
</evidence>
<accession>A0A843VYT0</accession>
<comment type="caution">
    <text evidence="2">The sequence shown here is derived from an EMBL/GenBank/DDBJ whole genome shotgun (WGS) entry which is preliminary data.</text>
</comment>
<reference evidence="2" key="1">
    <citation type="submission" date="2017-07" db="EMBL/GenBank/DDBJ databases">
        <title>Taro Niue Genome Assembly and Annotation.</title>
        <authorList>
            <person name="Atibalentja N."/>
            <person name="Keating K."/>
            <person name="Fields C.J."/>
        </authorList>
    </citation>
    <scope>NUCLEOTIDE SEQUENCE</scope>
    <source>
        <strain evidence="2">Niue_2</strain>
        <tissue evidence="2">Leaf</tissue>
    </source>
</reference>
<name>A0A843VYT0_COLES</name>
<dbReference type="Proteomes" id="UP000652761">
    <property type="component" value="Unassembled WGS sequence"/>
</dbReference>
<evidence type="ECO:0000256" key="1">
    <source>
        <dbReference type="SAM" id="MobiDB-lite"/>
    </source>
</evidence>
<protein>
    <submittedName>
        <fullName evidence="2">Uncharacterized protein</fullName>
    </submittedName>
</protein>
<feature type="region of interest" description="Disordered" evidence="1">
    <location>
        <begin position="115"/>
        <end position="134"/>
    </location>
</feature>
<organism evidence="2 3">
    <name type="scientific">Colocasia esculenta</name>
    <name type="common">Wild taro</name>
    <name type="synonym">Arum esculentum</name>
    <dbReference type="NCBI Taxonomy" id="4460"/>
    <lineage>
        <taxon>Eukaryota</taxon>
        <taxon>Viridiplantae</taxon>
        <taxon>Streptophyta</taxon>
        <taxon>Embryophyta</taxon>
        <taxon>Tracheophyta</taxon>
        <taxon>Spermatophyta</taxon>
        <taxon>Magnoliopsida</taxon>
        <taxon>Liliopsida</taxon>
        <taxon>Araceae</taxon>
        <taxon>Aroideae</taxon>
        <taxon>Colocasieae</taxon>
        <taxon>Colocasia</taxon>
    </lineage>
</organism>
<evidence type="ECO:0000313" key="3">
    <source>
        <dbReference type="Proteomes" id="UP000652761"/>
    </source>
</evidence>
<feature type="region of interest" description="Disordered" evidence="1">
    <location>
        <begin position="56"/>
        <end position="90"/>
    </location>
</feature>
<proteinExistence type="predicted"/>
<keyword evidence="3" id="KW-1185">Reference proteome</keyword>
<gene>
    <name evidence="2" type="ORF">Taro_033753</name>
</gene>
<dbReference type="EMBL" id="NMUH01002603">
    <property type="protein sequence ID" value="MQM01006.1"/>
    <property type="molecule type" value="Genomic_DNA"/>
</dbReference>